<dbReference type="EMBL" id="JBBVGT010000002">
    <property type="protein sequence ID" value="MFB5945166.1"/>
    <property type="molecule type" value="Genomic_DNA"/>
</dbReference>
<organism evidence="5 6">
    <name type="scientific">Albibacterium profundi</name>
    <dbReference type="NCBI Taxonomy" id="3134906"/>
    <lineage>
        <taxon>Bacteria</taxon>
        <taxon>Pseudomonadati</taxon>
        <taxon>Bacteroidota</taxon>
        <taxon>Sphingobacteriia</taxon>
        <taxon>Sphingobacteriales</taxon>
        <taxon>Sphingobacteriaceae</taxon>
        <taxon>Albibacterium</taxon>
    </lineage>
</organism>
<dbReference type="EC" id="2.1.1.-" evidence="5"/>
<dbReference type="Gene3D" id="3.40.50.150">
    <property type="entry name" value="Vaccinia Virus protein VP39"/>
    <property type="match status" value="1"/>
</dbReference>
<dbReference type="PANTHER" id="PTHR43042">
    <property type="entry name" value="SAM-DEPENDENT METHYLTRANSFERASE"/>
    <property type="match status" value="1"/>
</dbReference>
<name>A0ABV5CC74_9SPHI</name>
<dbReference type="SUPFAM" id="SSF53335">
    <property type="entry name" value="S-adenosyl-L-methionine-dependent methyltransferases"/>
    <property type="match status" value="1"/>
</dbReference>
<keyword evidence="1 5" id="KW-0489">Methyltransferase</keyword>
<gene>
    <name evidence="5" type="ORF">WKR92_04900</name>
</gene>
<keyword evidence="6" id="KW-1185">Reference proteome</keyword>
<keyword evidence="2 5" id="KW-0808">Transferase</keyword>
<proteinExistence type="predicted"/>
<dbReference type="Gene3D" id="2.60.40.1180">
    <property type="entry name" value="Golgi alpha-mannosidase II"/>
    <property type="match status" value="1"/>
</dbReference>
<comment type="caution">
    <text evidence="5">The sequence shown here is derived from an EMBL/GenBank/DDBJ whole genome shotgun (WGS) entry which is preliminary data.</text>
</comment>
<evidence type="ECO:0000259" key="4">
    <source>
        <dbReference type="Pfam" id="PF10672"/>
    </source>
</evidence>
<protein>
    <submittedName>
        <fullName evidence="5">Class I SAM-dependent methyltransferase</fullName>
        <ecNumber evidence="5">2.1.1.-</ecNumber>
    </submittedName>
</protein>
<dbReference type="GO" id="GO:0008168">
    <property type="term" value="F:methyltransferase activity"/>
    <property type="evidence" value="ECO:0007669"/>
    <property type="project" value="UniProtKB-KW"/>
</dbReference>
<dbReference type="InterPro" id="IPR029063">
    <property type="entry name" value="SAM-dependent_MTases_sf"/>
</dbReference>
<dbReference type="CDD" id="cd02440">
    <property type="entry name" value="AdoMet_MTases"/>
    <property type="match status" value="1"/>
</dbReference>
<sequence length="299" mass="34227">MAKTSQPLQTTPSEWNDYQLVDSGNGEKLERFGAVTLIRPEPSANWPKSLSGEEWHQKHDARFVARSNTQGEWVKKSKNKPSEWHINYHVGQVNIKLRLALTKFKHIGIFPEQAANWQYIASSLIKFKNPAPKVLNLFAYTGGASIVAKACGADVTHVDSIKQVVTWANQNQELSGLRDIRWVVEDAFKFVKREMKRGNLYNGIILDPPAYGHGPKGERWKLENQIEEMIEQVSGLLDPKEHFLVLNTYTPGFNTEDIERVIKTHNPRIRNLETGDLYLQSSTKRKLIMSNYGRFRKSL</sequence>
<reference evidence="5 6" key="1">
    <citation type="submission" date="2024-04" db="EMBL/GenBank/DDBJ databases">
        <title>Albibacterium profundi sp. nov., isolated from sediment of the Challenger Deep of Mariana Trench.</title>
        <authorList>
            <person name="Wang Y."/>
        </authorList>
    </citation>
    <scope>NUCLEOTIDE SEQUENCE [LARGE SCALE GENOMIC DNA]</scope>
    <source>
        <strain evidence="5 6">RHL897</strain>
    </source>
</reference>
<dbReference type="InterPro" id="IPR013780">
    <property type="entry name" value="Glyco_hydro_b"/>
</dbReference>
<evidence type="ECO:0000256" key="2">
    <source>
        <dbReference type="ARBA" id="ARBA00022679"/>
    </source>
</evidence>
<evidence type="ECO:0000256" key="1">
    <source>
        <dbReference type="ARBA" id="ARBA00022603"/>
    </source>
</evidence>
<dbReference type="InterPro" id="IPR019614">
    <property type="entry name" value="SAM-dep_methyl-trfase"/>
</dbReference>
<feature type="domain" description="S-adenosylmethionine-dependent methyltransferase" evidence="4">
    <location>
        <begin position="88"/>
        <end position="214"/>
    </location>
</feature>
<evidence type="ECO:0000256" key="3">
    <source>
        <dbReference type="ARBA" id="ARBA00022691"/>
    </source>
</evidence>
<dbReference type="GO" id="GO:0032259">
    <property type="term" value="P:methylation"/>
    <property type="evidence" value="ECO:0007669"/>
    <property type="project" value="UniProtKB-KW"/>
</dbReference>
<dbReference type="Pfam" id="PF10672">
    <property type="entry name" value="Methyltrans_SAM"/>
    <property type="match status" value="1"/>
</dbReference>
<dbReference type="PANTHER" id="PTHR43042:SF2">
    <property type="entry name" value="SAM-DEPENDENT METHYLTRANSFERASE"/>
    <property type="match status" value="1"/>
</dbReference>
<accession>A0ABV5CC74</accession>
<dbReference type="Proteomes" id="UP001580928">
    <property type="component" value="Unassembled WGS sequence"/>
</dbReference>
<evidence type="ECO:0000313" key="6">
    <source>
        <dbReference type="Proteomes" id="UP001580928"/>
    </source>
</evidence>
<keyword evidence="3" id="KW-0949">S-adenosyl-L-methionine</keyword>
<dbReference type="RefSeq" id="WP_375556710.1">
    <property type="nucleotide sequence ID" value="NZ_JBBVGT010000002.1"/>
</dbReference>
<evidence type="ECO:0000313" key="5">
    <source>
        <dbReference type="EMBL" id="MFB5945166.1"/>
    </source>
</evidence>